<evidence type="ECO:0000256" key="7">
    <source>
        <dbReference type="PIRSR" id="PIRSR018168-3"/>
    </source>
</evidence>
<name>A0A7K1YBE5_9SPHI</name>
<dbReference type="PROSITE" id="PS51764">
    <property type="entry name" value="GH26"/>
    <property type="match status" value="1"/>
</dbReference>
<keyword evidence="11" id="KW-1185">Reference proteome</keyword>
<dbReference type="SUPFAM" id="SSF51445">
    <property type="entry name" value="(Trans)glycosidases"/>
    <property type="match status" value="1"/>
</dbReference>
<evidence type="ECO:0000256" key="5">
    <source>
        <dbReference type="PIRSR" id="PIRSR018168-1"/>
    </source>
</evidence>
<feature type="site" description="Plays an important role in maintaining the position of the catalytic nucleophile" evidence="7">
    <location>
        <position position="188"/>
    </location>
</feature>
<keyword evidence="4" id="KW-0119">Carbohydrate metabolism</keyword>
<evidence type="ECO:0000256" key="1">
    <source>
        <dbReference type="ARBA" id="ARBA00007754"/>
    </source>
</evidence>
<feature type="active site" description="Proton donor" evidence="5 8">
    <location>
        <position position="189"/>
    </location>
</feature>
<feature type="binding site" evidence="6">
    <location>
        <position position="194"/>
    </location>
    <ligand>
        <name>substrate</name>
    </ligand>
</feature>
<feature type="binding site" evidence="6">
    <location>
        <position position="260"/>
    </location>
    <ligand>
        <name>substrate</name>
    </ligand>
</feature>
<evidence type="ECO:0000259" key="9">
    <source>
        <dbReference type="PROSITE" id="PS51764"/>
    </source>
</evidence>
<feature type="binding site" evidence="6">
    <location>
        <position position="127"/>
    </location>
    <ligand>
        <name>substrate</name>
    </ligand>
</feature>
<sequence>MKDFIVFVRFGLQSFLLLISPICFAQTSDKLATAETKNLLRNLKAIQGKKVLFGHQDDLAYGNGWKYEAGRSDINDVTGEYPAVYGWELGGLEHGRPVNIDSVPFDKMKAFIKLAYDKGSVTTISWHLDNPVNGKSAWDTTKNCVRGILPGASKHALYKSWLEKVAAFLGDLKGSDGKSIPVLFRPFHEMSGSWFWWGRNETSPEELKQIWRFTVTYLRDVKKLHNILYVYNYNDIKSADDFMERYPGDAYVDVMSFDFYQSGDPQKDTRFITEVQKSLSIVHGLADRHNKAFAFAETGYNAVPYAKWWTKTLWPAMQNDLPAYVLVWRNAGYRPKENDYHYFAPFKGQVSAPDFVKLYQNSKVAFEKKAAALNLYK</sequence>
<keyword evidence="4" id="KW-0964">Secreted</keyword>
<dbReference type="AlphaFoldDB" id="A0A7K1YBE5"/>
<feature type="active site" description="Nucleophile" evidence="5 8">
    <location>
        <position position="297"/>
    </location>
</feature>
<dbReference type="EC" id="3.2.1.78" evidence="4"/>
<evidence type="ECO:0000256" key="2">
    <source>
        <dbReference type="ARBA" id="ARBA00022801"/>
    </source>
</evidence>
<evidence type="ECO:0000256" key="6">
    <source>
        <dbReference type="PIRSR" id="PIRSR018168-2"/>
    </source>
</evidence>
<comment type="similarity">
    <text evidence="1 4 8">Belongs to the glycosyl hydrolase 26 family.</text>
</comment>
<keyword evidence="3 4" id="KW-0326">Glycosidase</keyword>
<evidence type="ECO:0000313" key="10">
    <source>
        <dbReference type="EMBL" id="MXV51904.1"/>
    </source>
</evidence>
<keyword evidence="2 4" id="KW-0378">Hydrolase</keyword>
<dbReference type="PANTHER" id="PTHR40079">
    <property type="entry name" value="MANNAN ENDO-1,4-BETA-MANNOSIDASE E-RELATED"/>
    <property type="match status" value="1"/>
</dbReference>
<dbReference type="Pfam" id="PF02156">
    <property type="entry name" value="Glyco_hydro_26"/>
    <property type="match status" value="1"/>
</dbReference>
<feature type="chain" id="PRO_5029999035" description="Mannan endo-1,4-beta-mannosidase" evidence="4">
    <location>
        <begin position="26"/>
        <end position="377"/>
    </location>
</feature>
<feature type="signal peptide" evidence="4">
    <location>
        <begin position="1"/>
        <end position="25"/>
    </location>
</feature>
<comment type="catalytic activity">
    <reaction evidence="4">
        <text>Random hydrolysis of (1-&gt;4)-beta-D-mannosidic linkages in mannans, galactomannans and glucomannans.</text>
        <dbReference type="EC" id="3.2.1.78"/>
    </reaction>
</comment>
<organism evidence="10 11">
    <name type="scientific">Hufsiella arboris</name>
    <dbReference type="NCBI Taxonomy" id="2695275"/>
    <lineage>
        <taxon>Bacteria</taxon>
        <taxon>Pseudomonadati</taxon>
        <taxon>Bacteroidota</taxon>
        <taxon>Sphingobacteriia</taxon>
        <taxon>Sphingobacteriales</taxon>
        <taxon>Sphingobacteriaceae</taxon>
        <taxon>Hufsiella</taxon>
    </lineage>
</organism>
<gene>
    <name evidence="10" type="ORF">GS399_13040</name>
</gene>
<dbReference type="Gene3D" id="3.20.20.80">
    <property type="entry name" value="Glycosidases"/>
    <property type="match status" value="1"/>
</dbReference>
<proteinExistence type="inferred from homology"/>
<evidence type="ECO:0000256" key="3">
    <source>
        <dbReference type="ARBA" id="ARBA00023295"/>
    </source>
</evidence>
<dbReference type="InterPro" id="IPR016714">
    <property type="entry name" value="MANB/E"/>
</dbReference>
<evidence type="ECO:0000313" key="11">
    <source>
        <dbReference type="Proteomes" id="UP000466586"/>
    </source>
</evidence>
<dbReference type="InterPro" id="IPR017853">
    <property type="entry name" value="GH"/>
</dbReference>
<comment type="caution">
    <text evidence="10">The sequence shown here is derived from an EMBL/GenBank/DDBJ whole genome shotgun (WGS) entry which is preliminary data.</text>
</comment>
<dbReference type="GO" id="GO:0005576">
    <property type="term" value="C:extracellular region"/>
    <property type="evidence" value="ECO:0007669"/>
    <property type="project" value="UniProtKB-SubCell"/>
</dbReference>
<dbReference type="RefSeq" id="WP_160845074.1">
    <property type="nucleotide sequence ID" value="NZ_WVHT01000005.1"/>
</dbReference>
<reference evidence="10 11" key="1">
    <citation type="submission" date="2019-11" db="EMBL/GenBank/DDBJ databases">
        <title>Pedobacter sp. HMF7647 Genome sequencing and assembly.</title>
        <authorList>
            <person name="Kang H."/>
            <person name="Kim H."/>
            <person name="Joh K."/>
        </authorList>
    </citation>
    <scope>NUCLEOTIDE SEQUENCE [LARGE SCALE GENOMIC DNA]</scope>
    <source>
        <strain evidence="10 11">HMF7647</strain>
    </source>
</reference>
<dbReference type="InterPro" id="IPR000805">
    <property type="entry name" value="Glyco_hydro_26"/>
</dbReference>
<evidence type="ECO:0000256" key="8">
    <source>
        <dbReference type="PROSITE-ProRule" id="PRU01100"/>
    </source>
</evidence>
<comment type="subcellular location">
    <subcellularLocation>
        <location evidence="4">Secreted</location>
    </subcellularLocation>
</comment>
<dbReference type="Proteomes" id="UP000466586">
    <property type="component" value="Unassembled WGS sequence"/>
</dbReference>
<feature type="domain" description="GH26" evidence="9">
    <location>
        <begin position="34"/>
        <end position="368"/>
    </location>
</feature>
<dbReference type="PRINTS" id="PR00739">
    <property type="entry name" value="GLHYDRLASE26"/>
</dbReference>
<protein>
    <recommendedName>
        <fullName evidence="4">Mannan endo-1,4-beta-mannosidase</fullName>
        <ecNumber evidence="4">3.2.1.78</ecNumber>
    </recommendedName>
</protein>
<dbReference type="PANTHER" id="PTHR40079:SF4">
    <property type="entry name" value="GH26 DOMAIN-CONTAINING PROTEIN-RELATED"/>
    <property type="match status" value="1"/>
</dbReference>
<evidence type="ECO:0000256" key="4">
    <source>
        <dbReference type="PIRNR" id="PIRNR018168"/>
    </source>
</evidence>
<dbReference type="GO" id="GO:0016985">
    <property type="term" value="F:mannan endo-1,4-beta-mannosidase activity"/>
    <property type="evidence" value="ECO:0007669"/>
    <property type="project" value="UniProtKB-UniRule"/>
</dbReference>
<dbReference type="GO" id="GO:0006080">
    <property type="term" value="P:substituted mannan metabolic process"/>
    <property type="evidence" value="ECO:0007669"/>
    <property type="project" value="UniProtKB-UniRule"/>
</dbReference>
<dbReference type="InterPro" id="IPR022790">
    <property type="entry name" value="GH26_dom"/>
</dbReference>
<dbReference type="PIRSF" id="PIRSF018168">
    <property type="entry name" value="Mannan-1_4-beta-mannosidase"/>
    <property type="match status" value="1"/>
</dbReference>
<accession>A0A7K1YBE5</accession>
<dbReference type="EMBL" id="WVHT01000005">
    <property type="protein sequence ID" value="MXV51904.1"/>
    <property type="molecule type" value="Genomic_DNA"/>
</dbReference>
<keyword evidence="4" id="KW-0732">Signal</keyword>